<evidence type="ECO:0000256" key="3">
    <source>
        <dbReference type="PROSITE-ProRule" id="PRU00409"/>
    </source>
</evidence>
<dbReference type="OrthoDB" id="9803907at2"/>
<evidence type="ECO:0000256" key="2">
    <source>
        <dbReference type="ARBA" id="ARBA00022598"/>
    </source>
</evidence>
<keyword evidence="3" id="KW-0067">ATP-binding</keyword>
<name>A0A495VZU9_9PSEU</name>
<dbReference type="GO" id="GO:0046872">
    <property type="term" value="F:metal ion binding"/>
    <property type="evidence" value="ECO:0007669"/>
    <property type="project" value="InterPro"/>
</dbReference>
<dbReference type="InterPro" id="IPR011095">
    <property type="entry name" value="Dala_Dala_lig_C"/>
</dbReference>
<dbReference type="Proteomes" id="UP000282084">
    <property type="component" value="Unassembled WGS sequence"/>
</dbReference>
<evidence type="ECO:0000256" key="1">
    <source>
        <dbReference type="ARBA" id="ARBA00010871"/>
    </source>
</evidence>
<dbReference type="Pfam" id="PF07478">
    <property type="entry name" value="Dala_Dala_lig_C"/>
    <property type="match status" value="1"/>
</dbReference>
<dbReference type="PANTHER" id="PTHR23132">
    <property type="entry name" value="D-ALANINE--D-ALANINE LIGASE"/>
    <property type="match status" value="1"/>
</dbReference>
<dbReference type="Gene3D" id="3.30.470.20">
    <property type="entry name" value="ATP-grasp fold, B domain"/>
    <property type="match status" value="1"/>
</dbReference>
<keyword evidence="3" id="KW-0547">Nucleotide-binding</keyword>
<protein>
    <submittedName>
        <fullName evidence="5">D-alanine-D-alanine ligase-like ATP-grasp enzyme</fullName>
    </submittedName>
</protein>
<comment type="similarity">
    <text evidence="1">Belongs to the D-alanine--D-alanine ligase family.</text>
</comment>
<dbReference type="InterPro" id="IPR013815">
    <property type="entry name" value="ATP_grasp_subdomain_1"/>
</dbReference>
<dbReference type="AlphaFoldDB" id="A0A495VZU9"/>
<dbReference type="SUPFAM" id="SSF56059">
    <property type="entry name" value="Glutathione synthetase ATP-binding domain-like"/>
    <property type="match status" value="1"/>
</dbReference>
<gene>
    <name evidence="5" type="ORF">C8E97_3321</name>
</gene>
<accession>A0A495VZU9</accession>
<evidence type="ECO:0000313" key="6">
    <source>
        <dbReference type="Proteomes" id="UP000282084"/>
    </source>
</evidence>
<organism evidence="5 6">
    <name type="scientific">Saccharothrix australiensis</name>
    <dbReference type="NCBI Taxonomy" id="2072"/>
    <lineage>
        <taxon>Bacteria</taxon>
        <taxon>Bacillati</taxon>
        <taxon>Actinomycetota</taxon>
        <taxon>Actinomycetes</taxon>
        <taxon>Pseudonocardiales</taxon>
        <taxon>Pseudonocardiaceae</taxon>
        <taxon>Saccharothrix</taxon>
    </lineage>
</organism>
<comment type="caution">
    <text evidence="5">The sequence shown here is derived from an EMBL/GenBank/DDBJ whole genome shotgun (WGS) entry which is preliminary data.</text>
</comment>
<keyword evidence="2 5" id="KW-0436">Ligase</keyword>
<dbReference type="Gene3D" id="3.30.1490.20">
    <property type="entry name" value="ATP-grasp fold, A domain"/>
    <property type="match status" value="1"/>
</dbReference>
<evidence type="ECO:0000259" key="4">
    <source>
        <dbReference type="PROSITE" id="PS50975"/>
    </source>
</evidence>
<dbReference type="Gene3D" id="3.40.50.20">
    <property type="match status" value="1"/>
</dbReference>
<dbReference type="EMBL" id="RBXO01000001">
    <property type="protein sequence ID" value="RKT54674.1"/>
    <property type="molecule type" value="Genomic_DNA"/>
</dbReference>
<dbReference type="PROSITE" id="PS50975">
    <property type="entry name" value="ATP_GRASP"/>
    <property type="match status" value="1"/>
</dbReference>
<dbReference type="GO" id="GO:0008716">
    <property type="term" value="F:D-alanine-D-alanine ligase activity"/>
    <property type="evidence" value="ECO:0007669"/>
    <property type="project" value="InterPro"/>
</dbReference>
<proteinExistence type="inferred from homology"/>
<keyword evidence="6" id="KW-1185">Reference proteome</keyword>
<reference evidence="5 6" key="1">
    <citation type="submission" date="2018-10" db="EMBL/GenBank/DDBJ databases">
        <title>Sequencing the genomes of 1000 actinobacteria strains.</title>
        <authorList>
            <person name="Klenk H.-P."/>
        </authorList>
    </citation>
    <scope>NUCLEOTIDE SEQUENCE [LARGE SCALE GENOMIC DNA]</scope>
    <source>
        <strain evidence="5 6">DSM 43800</strain>
    </source>
</reference>
<dbReference type="RefSeq" id="WP_121006460.1">
    <property type="nucleotide sequence ID" value="NZ_RBXO01000001.1"/>
</dbReference>
<dbReference type="PANTHER" id="PTHR23132:SF23">
    <property type="entry name" value="D-ALANINE--D-ALANINE LIGASE B"/>
    <property type="match status" value="1"/>
</dbReference>
<sequence>MRVAIAHNLRTTDDVSEVVFTSRETVDSVAEAIAGLGHEPVPVEVSGPVADTVERLEDCAPDLVYNLAEGWTDGARQPFYTGLYAALGLPFTGSPAHVQALAMDKYATKLVVAGHGVRTPRSQFLRDARDLDPARFEPPVIVKPNHEGTSRGITQESVVDSAAEAAALAADLLREYGAGVLVEEYVPGVDVTVPWLEIAGDDGGGALDATEVLIHDLAASGRRHGIMDYGFKNYSNRPLTGVAPSASFRTPARLPSAVLAELAASTATTARALGCRDLARVDFRVGDDGVPHLLEVNVLPGLDPTQSIHHAGRLAGLHPTQGVVRAVVASAARRWGLAAEPVQPTAVGV</sequence>
<dbReference type="InterPro" id="IPR011761">
    <property type="entry name" value="ATP-grasp"/>
</dbReference>
<evidence type="ECO:0000313" key="5">
    <source>
        <dbReference type="EMBL" id="RKT54674.1"/>
    </source>
</evidence>
<feature type="domain" description="ATP-grasp" evidence="4">
    <location>
        <begin position="109"/>
        <end position="328"/>
    </location>
</feature>
<dbReference type="GO" id="GO:0005524">
    <property type="term" value="F:ATP binding"/>
    <property type="evidence" value="ECO:0007669"/>
    <property type="project" value="UniProtKB-UniRule"/>
</dbReference>